<dbReference type="PROSITE" id="PS00455">
    <property type="entry name" value="AMP_BINDING"/>
    <property type="match status" value="1"/>
</dbReference>
<evidence type="ECO:0000259" key="3">
    <source>
        <dbReference type="Pfam" id="PF00501"/>
    </source>
</evidence>
<dbReference type="Pfam" id="PF13193">
    <property type="entry name" value="AMP-binding_C"/>
    <property type="match status" value="1"/>
</dbReference>
<evidence type="ECO:0000259" key="4">
    <source>
        <dbReference type="Pfam" id="PF13193"/>
    </source>
</evidence>
<dbReference type="InterPro" id="IPR042099">
    <property type="entry name" value="ANL_N_sf"/>
</dbReference>
<organism evidence="5 6">
    <name type="scientific">Extensimonas vulgaris</name>
    <dbReference type="NCBI Taxonomy" id="1031594"/>
    <lineage>
        <taxon>Bacteria</taxon>
        <taxon>Pseudomonadati</taxon>
        <taxon>Pseudomonadota</taxon>
        <taxon>Betaproteobacteria</taxon>
        <taxon>Burkholderiales</taxon>
        <taxon>Comamonadaceae</taxon>
        <taxon>Extensimonas</taxon>
    </lineage>
</organism>
<dbReference type="Gene3D" id="3.30.300.30">
    <property type="match status" value="1"/>
</dbReference>
<dbReference type="InterPro" id="IPR025110">
    <property type="entry name" value="AMP-bd_C"/>
</dbReference>
<name>A0A369AJF7_9BURK</name>
<dbReference type="Proteomes" id="UP000252174">
    <property type="component" value="Unassembled WGS sequence"/>
</dbReference>
<dbReference type="Pfam" id="PF00501">
    <property type="entry name" value="AMP-binding"/>
    <property type="match status" value="1"/>
</dbReference>
<dbReference type="SUPFAM" id="SSF56801">
    <property type="entry name" value="Acetyl-CoA synthetase-like"/>
    <property type="match status" value="1"/>
</dbReference>
<proteinExistence type="inferred from homology"/>
<evidence type="ECO:0000256" key="2">
    <source>
        <dbReference type="ARBA" id="ARBA00022598"/>
    </source>
</evidence>
<dbReference type="RefSeq" id="WP_114484237.1">
    <property type="nucleotide sequence ID" value="NZ_QPJU01000013.1"/>
</dbReference>
<dbReference type="AlphaFoldDB" id="A0A369AJF7"/>
<dbReference type="GO" id="GO:0031956">
    <property type="term" value="F:medium-chain fatty acid-CoA ligase activity"/>
    <property type="evidence" value="ECO:0007669"/>
    <property type="project" value="TreeGrafter"/>
</dbReference>
<sequence length="533" mass="57853">MSALTPLQRCDAHPFMGMDVPGLLEQRAHARPDHPFIVWEPFEGLPEVISYGMFCERVRRIAGGLQQRGVRAGDCVLIHLENCPETLLAWYACAWLGAIAVTTNARASDDELHYYAEHCGAVGGITQPKFAARVAASCKGLRWLAVTATDSGHAPLQGAPDAASSFAALDATPAPRRPADPLAPCSVQYTSGTTSRPKAVLWTHANALWGARINAAHEDLRAEDVHLVHLPLFHTNAQAYSVLACLWVGATAVVLPRFSASRFWPVSIARRVTWTSMIPFCIQALLAHEVPAEHYYRLWGAAACALPTDAHFRVQTIGWWGMTETITHGIVSDRHLPSPSMSIGRPAAEYRIAIVEDDSVPVREARHVEPGGSGQLLIQGVRGLSLFQEYLGNAKATAESFDPDGWFRTGDRVDLLEEGSIRFGDRTKDMLKVGGENVAASEIERVIQAVPGVAEGAVVGRAHPMLDEVPVAFVIAAPNAPADLAERILAACRQQLADFKCPHEVRIVSELPRATLEKVAKAQLRQMLAQEGA</sequence>
<dbReference type="InterPro" id="IPR020845">
    <property type="entry name" value="AMP-binding_CS"/>
</dbReference>
<dbReference type="OrthoDB" id="9766486at2"/>
<dbReference type="PANTHER" id="PTHR43201:SF5">
    <property type="entry name" value="MEDIUM-CHAIN ACYL-COA LIGASE ACSF2, MITOCHONDRIAL"/>
    <property type="match status" value="1"/>
</dbReference>
<dbReference type="GO" id="GO:0006631">
    <property type="term" value="P:fatty acid metabolic process"/>
    <property type="evidence" value="ECO:0007669"/>
    <property type="project" value="TreeGrafter"/>
</dbReference>
<keyword evidence="6" id="KW-1185">Reference proteome</keyword>
<dbReference type="InterPro" id="IPR000873">
    <property type="entry name" value="AMP-dep_synth/lig_dom"/>
</dbReference>
<keyword evidence="2 5" id="KW-0436">Ligase</keyword>
<feature type="domain" description="AMP-dependent synthetase/ligase" evidence="3">
    <location>
        <begin position="24"/>
        <end position="390"/>
    </location>
</feature>
<dbReference type="InterPro" id="IPR045851">
    <property type="entry name" value="AMP-bd_C_sf"/>
</dbReference>
<feature type="domain" description="AMP-binding enzyme C-terminal" evidence="4">
    <location>
        <begin position="442"/>
        <end position="514"/>
    </location>
</feature>
<reference evidence="5 6" key="1">
    <citation type="submission" date="2018-07" db="EMBL/GenBank/DDBJ databases">
        <title>Genomic Encyclopedia of Type Strains, Phase IV (KMG-IV): sequencing the most valuable type-strain genomes for metagenomic binning, comparative biology and taxonomic classification.</title>
        <authorList>
            <person name="Goeker M."/>
        </authorList>
    </citation>
    <scope>NUCLEOTIDE SEQUENCE [LARGE SCALE GENOMIC DNA]</scope>
    <source>
        <strain evidence="5 6">DSM 100911</strain>
    </source>
</reference>
<dbReference type="PANTHER" id="PTHR43201">
    <property type="entry name" value="ACYL-COA SYNTHETASE"/>
    <property type="match status" value="1"/>
</dbReference>
<dbReference type="Gene3D" id="3.40.50.12780">
    <property type="entry name" value="N-terminal domain of ligase-like"/>
    <property type="match status" value="1"/>
</dbReference>
<dbReference type="EMBL" id="QPJU01000013">
    <property type="protein sequence ID" value="RCX07574.1"/>
    <property type="molecule type" value="Genomic_DNA"/>
</dbReference>
<evidence type="ECO:0000256" key="1">
    <source>
        <dbReference type="ARBA" id="ARBA00006432"/>
    </source>
</evidence>
<accession>A0A369AJF7</accession>
<comment type="caution">
    <text evidence="5">The sequence shown here is derived from an EMBL/GenBank/DDBJ whole genome shotgun (WGS) entry which is preliminary data.</text>
</comment>
<evidence type="ECO:0000313" key="6">
    <source>
        <dbReference type="Proteomes" id="UP000252174"/>
    </source>
</evidence>
<evidence type="ECO:0000313" key="5">
    <source>
        <dbReference type="EMBL" id="RCX07574.1"/>
    </source>
</evidence>
<protein>
    <submittedName>
        <fullName evidence="5">Crotonobetaine/carnitine-CoA ligase</fullName>
    </submittedName>
</protein>
<gene>
    <name evidence="5" type="ORF">DFR45_11336</name>
</gene>
<comment type="similarity">
    <text evidence="1">Belongs to the ATP-dependent AMP-binding enzyme family.</text>
</comment>